<accession>A0A5N6ZYS3</accession>
<dbReference type="RefSeq" id="XP_031925514.1">
    <property type="nucleotide sequence ID" value="XM_032072925.1"/>
</dbReference>
<dbReference type="AlphaFoldDB" id="A0A5N6ZYS3"/>
<dbReference type="InterPro" id="IPR058257">
    <property type="entry name" value="CorA-like_dom"/>
</dbReference>
<dbReference type="GeneID" id="43657371"/>
<dbReference type="Pfam" id="PF26616">
    <property type="entry name" value="CorA-like"/>
    <property type="match status" value="2"/>
</dbReference>
<proteinExistence type="predicted"/>
<name>A0A5N6ZYS3_9EURO</name>
<feature type="transmembrane region" description="Helical" evidence="1">
    <location>
        <begin position="449"/>
        <end position="469"/>
    </location>
</feature>
<dbReference type="OrthoDB" id="5396681at2759"/>
<keyword evidence="1" id="KW-0472">Membrane</keyword>
<protein>
    <recommendedName>
        <fullName evidence="2">CorA-like transporter domain-containing protein</fullName>
    </recommendedName>
</protein>
<dbReference type="EMBL" id="ML737704">
    <property type="protein sequence ID" value="KAE8362433.1"/>
    <property type="molecule type" value="Genomic_DNA"/>
</dbReference>
<feature type="domain" description="CorA-like transporter" evidence="2">
    <location>
        <begin position="33"/>
        <end position="105"/>
    </location>
</feature>
<evidence type="ECO:0000313" key="4">
    <source>
        <dbReference type="Proteomes" id="UP000326268"/>
    </source>
</evidence>
<keyword evidence="1" id="KW-1133">Transmembrane helix</keyword>
<feature type="transmembrane region" description="Helical" evidence="1">
    <location>
        <begin position="415"/>
        <end position="434"/>
    </location>
</feature>
<keyword evidence="1" id="KW-0812">Transmembrane</keyword>
<organism evidence="3 4">
    <name type="scientific">Aspergillus caelatus</name>
    <dbReference type="NCBI Taxonomy" id="61420"/>
    <lineage>
        <taxon>Eukaryota</taxon>
        <taxon>Fungi</taxon>
        <taxon>Dikarya</taxon>
        <taxon>Ascomycota</taxon>
        <taxon>Pezizomycotina</taxon>
        <taxon>Eurotiomycetes</taxon>
        <taxon>Eurotiomycetidae</taxon>
        <taxon>Eurotiales</taxon>
        <taxon>Aspergillaceae</taxon>
        <taxon>Aspergillus</taxon>
        <taxon>Aspergillus subgen. Circumdati</taxon>
    </lineage>
</organism>
<sequence length="486" mass="55797">MIAYTQDIQSSLPHLYDPFSLMPYEDDLWQVASSRKCFQEDESKVQVDWTDSDSEHRVTRSTFTSLAELQAHKKEASTEPNGLRFISINQGNSWRPLNVTKEMFEEVGKLTSSSHVLHNLSLSFHDRFMATEAAFSSAPTFIWNEQSIEVAYIFKYAFQKSNNDKPDSWTVRQTGVYQKYDTAMNHSTWIFLIPTKDCLFQQRLMEILMSPLQCSQLMSHPLLIHNLLFATFFPTWREYIGSHEATVLTVSNTTVTERIQDPLRVNHHMLTSIRSVESRCLPLQALFRSFDKTLQILHKANNALRDCGSVQHLLWHKMDQLLDNYESHADAYLQAASFLQSRAATTAQLIADTFSFKNSHTAQEQSDYMLDLTSSTVDDSSTVRVITVVTLIYLPSTFMAVCLPLRQTTRFCNTVVSLTQFLASQTLLGMNSFFEMDPETHKLIVSPQFWIFIVCAVPLTAVTVLYWWVRSKRHPKHAKGKVELLA</sequence>
<dbReference type="Proteomes" id="UP000326268">
    <property type="component" value="Unassembled WGS sequence"/>
</dbReference>
<feature type="transmembrane region" description="Helical" evidence="1">
    <location>
        <begin position="383"/>
        <end position="403"/>
    </location>
</feature>
<reference evidence="3 4" key="1">
    <citation type="submission" date="2019-04" db="EMBL/GenBank/DDBJ databases">
        <title>Friends and foes A comparative genomics studyof 23 Aspergillus species from section Flavi.</title>
        <authorList>
            <consortium name="DOE Joint Genome Institute"/>
            <person name="Kjaerbolling I."/>
            <person name="Vesth T."/>
            <person name="Frisvad J.C."/>
            <person name="Nybo J.L."/>
            <person name="Theobald S."/>
            <person name="Kildgaard S."/>
            <person name="Isbrandt T."/>
            <person name="Kuo A."/>
            <person name="Sato A."/>
            <person name="Lyhne E.K."/>
            <person name="Kogle M.E."/>
            <person name="Wiebenga A."/>
            <person name="Kun R.S."/>
            <person name="Lubbers R.J."/>
            <person name="Makela M.R."/>
            <person name="Barry K."/>
            <person name="Chovatia M."/>
            <person name="Clum A."/>
            <person name="Daum C."/>
            <person name="Haridas S."/>
            <person name="He G."/>
            <person name="LaButti K."/>
            <person name="Lipzen A."/>
            <person name="Mondo S."/>
            <person name="Riley R."/>
            <person name="Salamov A."/>
            <person name="Simmons B.A."/>
            <person name="Magnuson J.K."/>
            <person name="Henrissat B."/>
            <person name="Mortensen U.H."/>
            <person name="Larsen T.O."/>
            <person name="Devries R.P."/>
            <person name="Grigoriev I.V."/>
            <person name="Machida M."/>
            <person name="Baker S.E."/>
            <person name="Andersen M.R."/>
        </authorList>
    </citation>
    <scope>NUCLEOTIDE SEQUENCE [LARGE SCALE GENOMIC DNA]</scope>
    <source>
        <strain evidence="3 4">CBS 763.97</strain>
    </source>
</reference>
<evidence type="ECO:0000259" key="2">
    <source>
        <dbReference type="Pfam" id="PF26616"/>
    </source>
</evidence>
<evidence type="ECO:0000256" key="1">
    <source>
        <dbReference type="SAM" id="Phobius"/>
    </source>
</evidence>
<gene>
    <name evidence="3" type="ORF">BDV27DRAFT_159777</name>
</gene>
<feature type="domain" description="CorA-like transporter" evidence="2">
    <location>
        <begin position="139"/>
        <end position="252"/>
    </location>
</feature>
<evidence type="ECO:0000313" key="3">
    <source>
        <dbReference type="EMBL" id="KAE8362433.1"/>
    </source>
</evidence>
<keyword evidence="4" id="KW-1185">Reference proteome</keyword>